<dbReference type="Proteomes" id="UP000663825">
    <property type="component" value="Unassembled WGS sequence"/>
</dbReference>
<keyword evidence="1" id="KW-0175">Coiled coil</keyword>
<dbReference type="EMBL" id="CAJNXB010000007">
    <property type="protein sequence ID" value="CAF2977385.1"/>
    <property type="molecule type" value="Genomic_DNA"/>
</dbReference>
<feature type="coiled-coil region" evidence="1">
    <location>
        <begin position="953"/>
        <end position="980"/>
    </location>
</feature>
<gene>
    <name evidence="4" type="ORF">TIS948_LOCUS253</name>
</gene>
<dbReference type="PANTHER" id="PTHR46785:SF1">
    <property type="entry name" value="VON WILLEBRAND FACTOR A DOMAIN-CONTAINING PROTEIN 3B"/>
    <property type="match status" value="1"/>
</dbReference>
<sequence>MTSKTDRASFSGSSTALLAIPYSVTPGESRNFDLTTSSHAGSNGPNADPAYLFSQIRSTEWIHRYGLKSQRLTFDQILQQIGFKRVESFDPVSGKTVTAKYAGNLYHEVQHDNGDRYVLTCRPEKLREFHHRLTRMLSLLRKRVLFITNGSRRLFGVISEPTVCLVCDCKTLDHRVFNQFQVSLTNLFKEQISKIKKFNVIWISNDNEQFREQPIDVNATNIDQAIDWICDRKCPRNKISIGSTCEAVLKAFDNNVESVYLISEGDSSDLAREMLRDNIVKTRLSSTSPKPLHVVSLYCHNNDTQLFLRSLAQSAEGSYFCYKIKNEVADLKLPSNLSDPTRIKLQGDKLQMGTNVLAPLPEYPLDITLMYKEIVECQNVIDRLEKILGFIRDENQSSAKSIEATKSMDAFNTSGDHNFQRSLVVQSSALFSNQENDMSSADWLKIHGIDAQKLDFFSVLQSAAFRHCDGVVTLLKPPEDSREIAASAPANSQDKLINAIYCDQFAHVTWPDGTIRHVHVTPELYRDYERRIKTLLEKLKARLAWLKKGSRDVFGAILENNIYILIDTSQSMQHHLSFVKEKLRLLIQDQLHAKERVNLVAFNSAITPWRDRLTKINDTTTYSQLQPWIDGLHAEGSTNTLAALRFALADPTTEAIYLLTDGRPDQNERHILSQVQYRQTIPIHTIAFNCNDQAANRFLIDLAKQTGGRFHTFSYGFEAQAAIEIPESEDVGGVKNELIRGEKELERIAGLRDECLGKAWSQENLRGKLPKSKSQRIHNNDKPIPSQRRSQSTLDIPIRPNTASMSLRTTKKKRSVTNKNRQRRSKSATNLTAHSAVINYNNDQWLLPETKEYLKVNNETEEIKSDTENQDKVEIERPKRKPIRTPYNEVISYLKRKSLVVQGLTIFDVLYPTSVTVKDPHHIQVIDRYVLAKVWDDILPLTYGSYVGKLRLVNHYAVDLEKYEVKLKELIDNYHKFTTDFIWKHLSDDDKRKLGPSIHWDRLSKDEQNKITQEIRTEEYTSQSALENFAWRKLTEQEQNALLQEPVPYQDKNQTLVKAALKEAEAESALKGITRMDVEIHRAIKFLQISTDLRQLQKRADADAKPAVEQKPKIKQKSSQRNFHQHVICRFDADGFFHPGTIQKHPDGRAMIRFDIGIEQEAVGHILLPTNGAIAQPHLYVNDCVLVRRINGTQEYWAPGVVAVLPSPTAQPPPLYMVQVYAPSLSAVHVHRRDILKISLGLYQRTVSYLQSIHRKPQSPAGSIPKTPDELSFKDTLRRELEPLTTKVENLDKSNKKRYGQLKTALDDQINAIKDLQEKTSNKVARLKRASLVSISLATDHDEPDPPKTISSRRSSIDSSIQPNTQVFALWLEDDRFVYEGIILNKLSHSNSYTVKRIGLPGVESIISRENIFLQTDLRCLKTLHSPSFALIEYPKNGRNCWKPAVILPSDDKEPQKSVRFYDGMDDAISNSKYVLPIDRDKFQEYAQYRIDFEKSLIGQVIVGLNQERNIFMLGTVIDRVVYGHKYTIRWCDENQSQQDEEYLYGAFIRPIRHQINDIVLAVDDQQCLYKLARVIHILSDKKSIIVRCIDAKEDNRDIEVPAATTFVITIPAFESIIEKQKNNLI</sequence>
<dbReference type="InterPro" id="IPR032770">
    <property type="entry name" value="DUF4537"/>
</dbReference>
<name>A0A817K9I0_9BILA</name>
<evidence type="ECO:0000313" key="4">
    <source>
        <dbReference type="EMBL" id="CAF2977385.1"/>
    </source>
</evidence>
<comment type="caution">
    <text evidence="4">The sequence shown here is derived from an EMBL/GenBank/DDBJ whole genome shotgun (WGS) entry which is preliminary data.</text>
</comment>
<dbReference type="SMART" id="SM00327">
    <property type="entry name" value="VWA"/>
    <property type="match status" value="1"/>
</dbReference>
<feature type="region of interest" description="Disordered" evidence="2">
    <location>
        <begin position="767"/>
        <end position="831"/>
    </location>
</feature>
<dbReference type="InterPro" id="IPR002035">
    <property type="entry name" value="VWF_A"/>
</dbReference>
<dbReference type="PROSITE" id="PS50234">
    <property type="entry name" value="VWFA"/>
    <property type="match status" value="1"/>
</dbReference>
<dbReference type="Gene3D" id="3.40.50.410">
    <property type="entry name" value="von Willebrand factor, type A domain"/>
    <property type="match status" value="1"/>
</dbReference>
<reference evidence="4" key="1">
    <citation type="submission" date="2021-02" db="EMBL/GenBank/DDBJ databases">
        <authorList>
            <person name="Nowell W R."/>
        </authorList>
    </citation>
    <scope>NUCLEOTIDE SEQUENCE</scope>
</reference>
<dbReference type="Pfam" id="PF15057">
    <property type="entry name" value="DUF4537"/>
    <property type="match status" value="1"/>
</dbReference>
<evidence type="ECO:0000256" key="2">
    <source>
        <dbReference type="SAM" id="MobiDB-lite"/>
    </source>
</evidence>
<dbReference type="Pfam" id="PF13768">
    <property type="entry name" value="VWA_3"/>
    <property type="match status" value="2"/>
</dbReference>
<dbReference type="SUPFAM" id="SSF53300">
    <property type="entry name" value="vWA-like"/>
    <property type="match status" value="1"/>
</dbReference>
<dbReference type="PANTHER" id="PTHR46785">
    <property type="entry name" value="VON WILLEBRAND FACTOR A DOMAIN-CONTAINING PROTEIN 3B"/>
    <property type="match status" value="1"/>
</dbReference>
<dbReference type="OrthoDB" id="10021393at2759"/>
<dbReference type="InterPro" id="IPR036465">
    <property type="entry name" value="vWFA_dom_sf"/>
</dbReference>
<accession>A0A817K9I0</accession>
<evidence type="ECO:0000256" key="1">
    <source>
        <dbReference type="SAM" id="Coils"/>
    </source>
</evidence>
<proteinExistence type="predicted"/>
<protein>
    <recommendedName>
        <fullName evidence="3">VWFA domain-containing protein</fullName>
    </recommendedName>
</protein>
<feature type="domain" description="VWFA" evidence="3">
    <location>
        <begin position="561"/>
        <end position="738"/>
    </location>
</feature>
<feature type="compositionally biased region" description="Basic residues" evidence="2">
    <location>
        <begin position="809"/>
        <end position="826"/>
    </location>
</feature>
<organism evidence="4 5">
    <name type="scientific">Rotaria socialis</name>
    <dbReference type="NCBI Taxonomy" id="392032"/>
    <lineage>
        <taxon>Eukaryota</taxon>
        <taxon>Metazoa</taxon>
        <taxon>Spiralia</taxon>
        <taxon>Gnathifera</taxon>
        <taxon>Rotifera</taxon>
        <taxon>Eurotatoria</taxon>
        <taxon>Bdelloidea</taxon>
        <taxon>Philodinida</taxon>
        <taxon>Philodinidae</taxon>
        <taxon>Rotaria</taxon>
    </lineage>
</organism>
<evidence type="ECO:0000313" key="5">
    <source>
        <dbReference type="Proteomes" id="UP000663825"/>
    </source>
</evidence>
<evidence type="ECO:0000259" key="3">
    <source>
        <dbReference type="PROSITE" id="PS50234"/>
    </source>
</evidence>